<feature type="transmembrane region" description="Helical" evidence="1">
    <location>
        <begin position="261"/>
        <end position="284"/>
    </location>
</feature>
<evidence type="ECO:0000313" key="2">
    <source>
        <dbReference type="EMBL" id="EJX04286.1"/>
    </source>
</evidence>
<dbReference type="InterPro" id="IPR027463">
    <property type="entry name" value="AcrB_DN_DC_subdom"/>
</dbReference>
<comment type="caution">
    <text evidence="2">The sequence shown here is derived from an EMBL/GenBank/DDBJ whole genome shotgun (WGS) entry which is preliminary data.</text>
</comment>
<evidence type="ECO:0000256" key="1">
    <source>
        <dbReference type="SAM" id="Phobius"/>
    </source>
</evidence>
<sequence>MIGLRSIITADTPQLTLLVDRDKAMAMGVPIEEIYSTISDLMGGRYINDFTRNGKTYRVIVQADAKFRTSPESLGTGYVRSTQSGEMIPLSSLITVKRTSGAAAISRMNGYLAGRFMGSAAPGVSSGEAIRIAEETALAVLPENYTVEWVDQAYHEKRIGTSSALAFSFGLFVMFLILAALYERWSLPIAVVLAIPYAFLGAMTAIWIRGTPNDIYFQIGLLVLIGLTAKNAILIVEFAAQKMEEGMKPFDAAITATGLRLRPILMTSAAFILGVLPLLLATGAGAAARHSMGTGVFGGMLAATLISPIFVPVFFTWFARHSTKKRN</sequence>
<accession>J9CVN7</accession>
<dbReference type="Gene3D" id="3.30.2090.10">
    <property type="entry name" value="Multidrug efflux transporter AcrB TolC docking domain, DN and DC subdomains"/>
    <property type="match status" value="1"/>
</dbReference>
<keyword evidence="1" id="KW-1133">Transmembrane helix</keyword>
<dbReference type="GO" id="GO:0005886">
    <property type="term" value="C:plasma membrane"/>
    <property type="evidence" value="ECO:0007669"/>
    <property type="project" value="TreeGrafter"/>
</dbReference>
<dbReference type="PANTHER" id="PTHR32063:SF13">
    <property type="entry name" value="MULTIDRUG EFFLUX PUMP SUBUNIT ACRB-RELATED"/>
    <property type="match status" value="1"/>
</dbReference>
<dbReference type="Gene3D" id="1.20.1640.10">
    <property type="entry name" value="Multidrug efflux transporter AcrB transmembrane domain"/>
    <property type="match status" value="1"/>
</dbReference>
<proteinExistence type="predicted"/>
<keyword evidence="1" id="KW-0472">Membrane</keyword>
<dbReference type="SUPFAM" id="SSF82866">
    <property type="entry name" value="Multidrug efflux transporter AcrB transmembrane domain"/>
    <property type="match status" value="1"/>
</dbReference>
<dbReference type="InterPro" id="IPR001036">
    <property type="entry name" value="Acrflvin-R"/>
</dbReference>
<name>J9CVN7_9ZZZZ</name>
<feature type="transmembrane region" description="Helical" evidence="1">
    <location>
        <begin position="164"/>
        <end position="182"/>
    </location>
</feature>
<gene>
    <name evidence="2" type="ORF">EVA_07607</name>
</gene>
<keyword evidence="1" id="KW-0812">Transmembrane</keyword>
<dbReference type="EMBL" id="AMCI01001864">
    <property type="protein sequence ID" value="EJX04286.1"/>
    <property type="molecule type" value="Genomic_DNA"/>
</dbReference>
<feature type="transmembrane region" description="Helical" evidence="1">
    <location>
        <begin position="215"/>
        <end position="240"/>
    </location>
</feature>
<dbReference type="Pfam" id="PF00873">
    <property type="entry name" value="ACR_tran"/>
    <property type="match status" value="1"/>
</dbReference>
<dbReference type="AlphaFoldDB" id="J9CVN7"/>
<protein>
    <submittedName>
        <fullName evidence="2">Multidrug resistance protein mexb</fullName>
    </submittedName>
</protein>
<dbReference type="SUPFAM" id="SSF82714">
    <property type="entry name" value="Multidrug efflux transporter AcrB TolC docking domain, DN and DC subdomains"/>
    <property type="match status" value="1"/>
</dbReference>
<dbReference type="PANTHER" id="PTHR32063">
    <property type="match status" value="1"/>
</dbReference>
<organism evidence="2">
    <name type="scientific">gut metagenome</name>
    <dbReference type="NCBI Taxonomy" id="749906"/>
    <lineage>
        <taxon>unclassified sequences</taxon>
        <taxon>metagenomes</taxon>
        <taxon>organismal metagenomes</taxon>
    </lineage>
</organism>
<dbReference type="GO" id="GO:0042910">
    <property type="term" value="F:xenobiotic transmembrane transporter activity"/>
    <property type="evidence" value="ECO:0007669"/>
    <property type="project" value="TreeGrafter"/>
</dbReference>
<feature type="transmembrane region" description="Helical" evidence="1">
    <location>
        <begin position="189"/>
        <end position="209"/>
    </location>
</feature>
<reference evidence="2" key="1">
    <citation type="journal article" date="2012" name="PLoS ONE">
        <title>Gene sets for utilization of primary and secondary nutrition supplies in the distal gut of endangered iberian lynx.</title>
        <authorList>
            <person name="Alcaide M."/>
            <person name="Messina E."/>
            <person name="Richter M."/>
            <person name="Bargiela R."/>
            <person name="Peplies J."/>
            <person name="Huws S.A."/>
            <person name="Newbold C.J."/>
            <person name="Golyshin P.N."/>
            <person name="Simon M.A."/>
            <person name="Lopez G."/>
            <person name="Yakimov M.M."/>
            <person name="Ferrer M."/>
        </authorList>
    </citation>
    <scope>NUCLEOTIDE SEQUENCE</scope>
</reference>
<dbReference type="Gene3D" id="3.30.70.1440">
    <property type="entry name" value="Multidrug efflux transporter AcrB pore domain"/>
    <property type="match status" value="1"/>
</dbReference>
<feature type="transmembrane region" description="Helical" evidence="1">
    <location>
        <begin position="296"/>
        <end position="319"/>
    </location>
</feature>